<dbReference type="PRINTS" id="PR01884">
    <property type="entry name" value="MALPROTEIN"/>
</dbReference>
<dbReference type="GO" id="GO:0019911">
    <property type="term" value="F:structural constituent of myelin sheath"/>
    <property type="evidence" value="ECO:0007669"/>
    <property type="project" value="TreeGrafter"/>
</dbReference>
<gene>
    <name evidence="8" type="ORF">AMELA_G00079080</name>
</gene>
<name>A0A7J6AZL1_AMEME</name>
<dbReference type="Proteomes" id="UP000593565">
    <property type="component" value="Unassembled WGS sequence"/>
</dbReference>
<dbReference type="InterPro" id="IPR008253">
    <property type="entry name" value="Marvel"/>
</dbReference>
<accession>A0A7J6AZL1</accession>
<dbReference type="InterPro" id="IPR013295">
    <property type="entry name" value="MAL"/>
</dbReference>
<organism evidence="8 9">
    <name type="scientific">Ameiurus melas</name>
    <name type="common">Black bullhead</name>
    <name type="synonym">Silurus melas</name>
    <dbReference type="NCBI Taxonomy" id="219545"/>
    <lineage>
        <taxon>Eukaryota</taxon>
        <taxon>Metazoa</taxon>
        <taxon>Chordata</taxon>
        <taxon>Craniata</taxon>
        <taxon>Vertebrata</taxon>
        <taxon>Euteleostomi</taxon>
        <taxon>Actinopterygii</taxon>
        <taxon>Neopterygii</taxon>
        <taxon>Teleostei</taxon>
        <taxon>Ostariophysi</taxon>
        <taxon>Siluriformes</taxon>
        <taxon>Ictaluridae</taxon>
        <taxon>Ameiurus</taxon>
    </lineage>
</organism>
<keyword evidence="9" id="KW-1185">Reference proteome</keyword>
<evidence type="ECO:0000256" key="4">
    <source>
        <dbReference type="ARBA" id="ARBA00023136"/>
    </source>
</evidence>
<feature type="transmembrane region" description="Helical" evidence="6">
    <location>
        <begin position="163"/>
        <end position="185"/>
    </location>
</feature>
<protein>
    <recommendedName>
        <fullName evidence="7">MARVEL domain-containing protein</fullName>
    </recommendedName>
</protein>
<evidence type="ECO:0000256" key="1">
    <source>
        <dbReference type="ARBA" id="ARBA00004141"/>
    </source>
</evidence>
<feature type="transmembrane region" description="Helical" evidence="6">
    <location>
        <begin position="67"/>
        <end position="84"/>
    </location>
</feature>
<evidence type="ECO:0000256" key="5">
    <source>
        <dbReference type="PROSITE-ProRule" id="PRU00581"/>
    </source>
</evidence>
<keyword evidence="4 5" id="KW-0472">Membrane</keyword>
<dbReference type="GO" id="GO:0042552">
    <property type="term" value="P:myelination"/>
    <property type="evidence" value="ECO:0007669"/>
    <property type="project" value="TreeGrafter"/>
</dbReference>
<reference evidence="8 9" key="1">
    <citation type="submission" date="2020-02" db="EMBL/GenBank/DDBJ databases">
        <title>A chromosome-scale genome assembly of the black bullhead catfish (Ameiurus melas).</title>
        <authorList>
            <person name="Wen M."/>
            <person name="Zham M."/>
            <person name="Cabau C."/>
            <person name="Klopp C."/>
            <person name="Donnadieu C."/>
            <person name="Roques C."/>
            <person name="Bouchez O."/>
            <person name="Lampietro C."/>
            <person name="Jouanno E."/>
            <person name="Herpin A."/>
            <person name="Louis A."/>
            <person name="Berthelot C."/>
            <person name="Parey E."/>
            <person name="Roest-Crollius H."/>
            <person name="Braasch I."/>
            <person name="Postlethwait J."/>
            <person name="Robinson-Rechavi M."/>
            <person name="Echchiki A."/>
            <person name="Begum T."/>
            <person name="Montfort J."/>
            <person name="Schartl M."/>
            <person name="Bobe J."/>
            <person name="Guiguen Y."/>
        </authorList>
    </citation>
    <scope>NUCLEOTIDE SEQUENCE [LARGE SCALE GENOMIC DNA]</scope>
    <source>
        <strain evidence="8">M_S1</strain>
        <tissue evidence="8">Blood</tissue>
    </source>
</reference>
<feature type="transmembrane region" description="Helical" evidence="6">
    <location>
        <begin position="96"/>
        <end position="117"/>
    </location>
</feature>
<evidence type="ECO:0000256" key="2">
    <source>
        <dbReference type="ARBA" id="ARBA00022692"/>
    </source>
</evidence>
<dbReference type="InterPro" id="IPR050578">
    <property type="entry name" value="MARVEL-CKLF_proteins"/>
</dbReference>
<evidence type="ECO:0000256" key="6">
    <source>
        <dbReference type="SAM" id="Phobius"/>
    </source>
</evidence>
<dbReference type="AlphaFoldDB" id="A0A7J6AZL1"/>
<dbReference type="PANTHER" id="PTHR22776">
    <property type="entry name" value="MARVEL-CONTAINING POTENTIAL LIPID RAFT-ASSOCIATED PROTEIN"/>
    <property type="match status" value="1"/>
</dbReference>
<comment type="subcellular location">
    <subcellularLocation>
        <location evidence="1">Membrane</location>
        <topology evidence="1">Multi-pass membrane protein</topology>
    </subcellularLocation>
</comment>
<evidence type="ECO:0000313" key="9">
    <source>
        <dbReference type="Proteomes" id="UP000593565"/>
    </source>
</evidence>
<dbReference type="PROSITE" id="PS51225">
    <property type="entry name" value="MARVEL"/>
    <property type="match status" value="1"/>
</dbReference>
<comment type="caution">
    <text evidence="8">The sequence shown here is derived from an EMBL/GenBank/DDBJ whole genome shotgun (WGS) entry which is preliminary data.</text>
</comment>
<feature type="domain" description="MARVEL" evidence="7">
    <location>
        <begin position="61"/>
        <end position="194"/>
    </location>
</feature>
<dbReference type="GO" id="GO:0016020">
    <property type="term" value="C:membrane"/>
    <property type="evidence" value="ECO:0007669"/>
    <property type="project" value="UniProtKB-SubCell"/>
</dbReference>
<sequence>MFFHWLYLVPSSRTESVKPAFPSLPEDPESTAVRTVNRSSRSPTLEDLGLSHSALAYDNKFVCSPPGMLMFGEVVCGLLVWTLLGGTEYLRVPALGWVMFVSVVCWVLTVCLLVLHLTTAHTKIAHVPWSTLGLCFNSSATILYMTAAVINATSVPQAIRGRYYYISWVASTVFAFLVVFCYAANSYLSYKSWRSKSDDA</sequence>
<keyword evidence="3 6" id="KW-1133">Transmembrane helix</keyword>
<proteinExistence type="predicted"/>
<evidence type="ECO:0000259" key="7">
    <source>
        <dbReference type="PROSITE" id="PS51225"/>
    </source>
</evidence>
<dbReference type="EMBL" id="JAAGNN010000006">
    <property type="protein sequence ID" value="KAF4088115.1"/>
    <property type="molecule type" value="Genomic_DNA"/>
</dbReference>
<feature type="transmembrane region" description="Helical" evidence="6">
    <location>
        <begin position="129"/>
        <end position="151"/>
    </location>
</feature>
<evidence type="ECO:0000256" key="3">
    <source>
        <dbReference type="ARBA" id="ARBA00022989"/>
    </source>
</evidence>
<dbReference type="PANTHER" id="PTHR22776:SF10">
    <property type="entry name" value="CKLF-LIKE MARVEL TRANSMEMBRANE DOMAIN-CONTAINING PROTEIN 8"/>
    <property type="match status" value="1"/>
</dbReference>
<keyword evidence="2 5" id="KW-0812">Transmembrane</keyword>
<evidence type="ECO:0000313" key="8">
    <source>
        <dbReference type="EMBL" id="KAF4088115.1"/>
    </source>
</evidence>
<dbReference type="Pfam" id="PF01284">
    <property type="entry name" value="MARVEL"/>
    <property type="match status" value="1"/>
</dbReference>